<reference evidence="2 3" key="1">
    <citation type="journal article" date="2017" name="Nat. Ecol. Evol.">
        <title>Scallop genome provides insights into evolution of bilaterian karyotype and development.</title>
        <authorList>
            <person name="Wang S."/>
            <person name="Zhang J."/>
            <person name="Jiao W."/>
            <person name="Li J."/>
            <person name="Xun X."/>
            <person name="Sun Y."/>
            <person name="Guo X."/>
            <person name="Huan P."/>
            <person name="Dong B."/>
            <person name="Zhang L."/>
            <person name="Hu X."/>
            <person name="Sun X."/>
            <person name="Wang J."/>
            <person name="Zhao C."/>
            <person name="Wang Y."/>
            <person name="Wang D."/>
            <person name="Huang X."/>
            <person name="Wang R."/>
            <person name="Lv J."/>
            <person name="Li Y."/>
            <person name="Zhang Z."/>
            <person name="Liu B."/>
            <person name="Lu W."/>
            <person name="Hui Y."/>
            <person name="Liang J."/>
            <person name="Zhou Z."/>
            <person name="Hou R."/>
            <person name="Li X."/>
            <person name="Liu Y."/>
            <person name="Li H."/>
            <person name="Ning X."/>
            <person name="Lin Y."/>
            <person name="Zhao L."/>
            <person name="Xing Q."/>
            <person name="Dou J."/>
            <person name="Li Y."/>
            <person name="Mao J."/>
            <person name="Guo H."/>
            <person name="Dou H."/>
            <person name="Li T."/>
            <person name="Mu C."/>
            <person name="Jiang W."/>
            <person name="Fu Q."/>
            <person name="Fu X."/>
            <person name="Miao Y."/>
            <person name="Liu J."/>
            <person name="Yu Q."/>
            <person name="Li R."/>
            <person name="Liao H."/>
            <person name="Li X."/>
            <person name="Kong Y."/>
            <person name="Jiang Z."/>
            <person name="Chourrout D."/>
            <person name="Li R."/>
            <person name="Bao Z."/>
        </authorList>
    </citation>
    <scope>NUCLEOTIDE SEQUENCE [LARGE SCALE GENOMIC DNA]</scope>
    <source>
        <strain evidence="2 3">PY_sf001</strain>
    </source>
</reference>
<protein>
    <submittedName>
        <fullName evidence="2">Uncharacterized protein</fullName>
    </submittedName>
</protein>
<accession>A0A210Q2U5</accession>
<gene>
    <name evidence="2" type="ORF">KP79_PYT01946</name>
</gene>
<proteinExistence type="predicted"/>
<dbReference type="AlphaFoldDB" id="A0A210Q2U5"/>
<name>A0A210Q2U5_MIZYE</name>
<sequence>MNVPKQLSCQLDNETNTFELELPDHQDMSDEEVERFISTSIIKMKSTQDIEVELAASADPGIPSPWQPVRSDSPHQIPANRLAPFRFKKVTEEERKSFEDAKQSLATRRNTQWGLS</sequence>
<evidence type="ECO:0000313" key="2">
    <source>
        <dbReference type="EMBL" id="OWF43054.1"/>
    </source>
</evidence>
<dbReference type="EMBL" id="NEDP02005175">
    <property type="protein sequence ID" value="OWF43054.1"/>
    <property type="molecule type" value="Genomic_DNA"/>
</dbReference>
<organism evidence="2 3">
    <name type="scientific">Mizuhopecten yessoensis</name>
    <name type="common">Japanese scallop</name>
    <name type="synonym">Patinopecten yessoensis</name>
    <dbReference type="NCBI Taxonomy" id="6573"/>
    <lineage>
        <taxon>Eukaryota</taxon>
        <taxon>Metazoa</taxon>
        <taxon>Spiralia</taxon>
        <taxon>Lophotrochozoa</taxon>
        <taxon>Mollusca</taxon>
        <taxon>Bivalvia</taxon>
        <taxon>Autobranchia</taxon>
        <taxon>Pteriomorphia</taxon>
        <taxon>Pectinida</taxon>
        <taxon>Pectinoidea</taxon>
        <taxon>Pectinidae</taxon>
        <taxon>Mizuhopecten</taxon>
    </lineage>
</organism>
<keyword evidence="3" id="KW-1185">Reference proteome</keyword>
<feature type="region of interest" description="Disordered" evidence="1">
    <location>
        <begin position="58"/>
        <end position="80"/>
    </location>
</feature>
<evidence type="ECO:0000256" key="1">
    <source>
        <dbReference type="SAM" id="MobiDB-lite"/>
    </source>
</evidence>
<comment type="caution">
    <text evidence="2">The sequence shown here is derived from an EMBL/GenBank/DDBJ whole genome shotgun (WGS) entry which is preliminary data.</text>
</comment>
<dbReference type="Proteomes" id="UP000242188">
    <property type="component" value="Unassembled WGS sequence"/>
</dbReference>
<evidence type="ECO:0000313" key="3">
    <source>
        <dbReference type="Proteomes" id="UP000242188"/>
    </source>
</evidence>
<feature type="compositionally biased region" description="Polar residues" evidence="1">
    <location>
        <begin position="104"/>
        <end position="116"/>
    </location>
</feature>
<feature type="region of interest" description="Disordered" evidence="1">
    <location>
        <begin position="96"/>
        <end position="116"/>
    </location>
</feature>